<dbReference type="RefSeq" id="WP_305993861.1">
    <property type="nucleotide sequence ID" value="NZ_JAVAMP010000015.1"/>
</dbReference>
<comment type="caution">
    <text evidence="1">The sequence shown here is derived from an EMBL/GenBank/DDBJ whole genome shotgun (WGS) entry which is preliminary data.</text>
</comment>
<protein>
    <submittedName>
        <fullName evidence="1">Uncharacterized protein</fullName>
    </submittedName>
</protein>
<sequence>MDVASVVTLTLPEIKAKKGAKIKLDSTFTALITMESSGATLTYTRSTNNGPHEIIIRVNVDITVDDPILPNLTWVDEPINGCHIYKATLVIENVSATFNARAFNAIVFDESNKIPRLVNTQVN</sequence>
<accession>A0ABT9J4J2</accession>
<name>A0ABT9J4J2_9BACL</name>
<evidence type="ECO:0000313" key="2">
    <source>
        <dbReference type="Proteomes" id="UP001231941"/>
    </source>
</evidence>
<dbReference type="Proteomes" id="UP001231941">
    <property type="component" value="Unassembled WGS sequence"/>
</dbReference>
<proteinExistence type="predicted"/>
<reference evidence="1 2" key="1">
    <citation type="submission" date="2023-08" db="EMBL/GenBank/DDBJ databases">
        <authorList>
            <person name="Park J.-S."/>
        </authorList>
    </citation>
    <scope>NUCLEOTIDE SEQUENCE [LARGE SCALE GENOMIC DNA]</scope>
    <source>
        <strain evidence="1 2">2205SS18-9</strain>
    </source>
</reference>
<keyword evidence="2" id="KW-1185">Reference proteome</keyword>
<organism evidence="1 2">
    <name type="scientific">Chengkuizengella axinellae</name>
    <dbReference type="NCBI Taxonomy" id="3064388"/>
    <lineage>
        <taxon>Bacteria</taxon>
        <taxon>Bacillati</taxon>
        <taxon>Bacillota</taxon>
        <taxon>Bacilli</taxon>
        <taxon>Bacillales</taxon>
        <taxon>Paenibacillaceae</taxon>
        <taxon>Chengkuizengella</taxon>
    </lineage>
</organism>
<dbReference type="EMBL" id="JAVAMP010000015">
    <property type="protein sequence ID" value="MDP5276556.1"/>
    <property type="molecule type" value="Genomic_DNA"/>
</dbReference>
<gene>
    <name evidence="1" type="ORF">Q5Y73_20895</name>
</gene>
<evidence type="ECO:0000313" key="1">
    <source>
        <dbReference type="EMBL" id="MDP5276556.1"/>
    </source>
</evidence>